<evidence type="ECO:0008006" key="4">
    <source>
        <dbReference type="Google" id="ProtNLM"/>
    </source>
</evidence>
<feature type="signal peptide" evidence="1">
    <location>
        <begin position="1"/>
        <end position="22"/>
    </location>
</feature>
<dbReference type="AlphaFoldDB" id="A0AAU9D0L3"/>
<evidence type="ECO:0000313" key="2">
    <source>
        <dbReference type="EMBL" id="BDD11212.1"/>
    </source>
</evidence>
<sequence>MMYFKRILCLVFFVMMALPLSAQTDSYKYHQVFMYIFARFIEWPEQVSEGDFVIGVLGESPVEESLREMARTKRLDGRRIVVKRIESLGEGRECHIAYVSSGQSHRLFLLKEKVKGLPVLLVTEKPGYATKGSAINLIRKNGRLRFELNKEVLRQSSLRPMPNLLKFAILV</sequence>
<dbReference type="InterPro" id="IPR025293">
    <property type="entry name" value="YfiR/HmsC-like"/>
</dbReference>
<keyword evidence="1" id="KW-0732">Signal</keyword>
<evidence type="ECO:0000256" key="1">
    <source>
        <dbReference type="SAM" id="SignalP"/>
    </source>
</evidence>
<dbReference type="Pfam" id="PF13689">
    <property type="entry name" value="DUF4154"/>
    <property type="match status" value="1"/>
</dbReference>
<organism evidence="2 3">
    <name type="scientific">Fulvitalea axinellae</name>
    <dbReference type="NCBI Taxonomy" id="1182444"/>
    <lineage>
        <taxon>Bacteria</taxon>
        <taxon>Pseudomonadati</taxon>
        <taxon>Bacteroidota</taxon>
        <taxon>Cytophagia</taxon>
        <taxon>Cytophagales</taxon>
        <taxon>Persicobacteraceae</taxon>
        <taxon>Fulvitalea</taxon>
    </lineage>
</organism>
<dbReference type="Proteomes" id="UP001348817">
    <property type="component" value="Chromosome"/>
</dbReference>
<reference evidence="2 3" key="1">
    <citation type="submission" date="2021-12" db="EMBL/GenBank/DDBJ databases">
        <title>Genome sequencing of bacteria with rrn-lacking chromosome and rrn-plasmid.</title>
        <authorList>
            <person name="Anda M."/>
            <person name="Iwasaki W."/>
        </authorList>
    </citation>
    <scope>NUCLEOTIDE SEQUENCE [LARGE SCALE GENOMIC DNA]</scope>
    <source>
        <strain evidence="2 3">DSM 100852</strain>
    </source>
</reference>
<dbReference type="KEGG" id="fax:FUAX_36440"/>
<feature type="chain" id="PRO_5043784478" description="YfiR family protein" evidence="1">
    <location>
        <begin position="23"/>
        <end position="171"/>
    </location>
</feature>
<dbReference type="RefSeq" id="WP_338392721.1">
    <property type="nucleotide sequence ID" value="NZ_AP025314.1"/>
</dbReference>
<accession>A0AAU9D0L3</accession>
<name>A0AAU9D0L3_9BACT</name>
<keyword evidence="3" id="KW-1185">Reference proteome</keyword>
<proteinExistence type="predicted"/>
<evidence type="ECO:0000313" key="3">
    <source>
        <dbReference type="Proteomes" id="UP001348817"/>
    </source>
</evidence>
<dbReference type="EMBL" id="AP025314">
    <property type="protein sequence ID" value="BDD11212.1"/>
    <property type="molecule type" value="Genomic_DNA"/>
</dbReference>
<protein>
    <recommendedName>
        <fullName evidence="4">YfiR family protein</fullName>
    </recommendedName>
</protein>
<gene>
    <name evidence="2" type="ORF">FUAX_36440</name>
</gene>